<proteinExistence type="predicted"/>
<protein>
    <submittedName>
        <fullName evidence="1">Uncharacterized protein</fullName>
    </submittedName>
</protein>
<dbReference type="EnsemblPlants" id="novel_model_6589_5bd9a17a">
    <property type="protein sequence ID" value="cds.novel_model_6589_5bd9a17a"/>
    <property type="gene ID" value="novel_gene_3482_5bd9a17a"/>
</dbReference>
<dbReference type="Proteomes" id="UP000596661">
    <property type="component" value="Chromosome 9"/>
</dbReference>
<keyword evidence="2" id="KW-1185">Reference proteome</keyword>
<dbReference type="Gramene" id="novel_model_6589_5bd9a17a">
    <property type="protein sequence ID" value="cds.novel_model_6589_5bd9a17a"/>
    <property type="gene ID" value="novel_gene_3482_5bd9a17a"/>
</dbReference>
<sequence>MINQGLVEVRFIPTSEQTADVFTKATSIGQFNYLKNKLVVVSQPTPNLREPVKNNDSDHT</sequence>
<dbReference type="AlphaFoldDB" id="A0A803R957"/>
<evidence type="ECO:0000313" key="2">
    <source>
        <dbReference type="Proteomes" id="UP000596661"/>
    </source>
</evidence>
<reference evidence="1" key="1">
    <citation type="submission" date="2018-11" db="EMBL/GenBank/DDBJ databases">
        <authorList>
            <person name="Grassa J C."/>
        </authorList>
    </citation>
    <scope>NUCLEOTIDE SEQUENCE [LARGE SCALE GENOMIC DNA]</scope>
</reference>
<accession>A0A803R957</accession>
<name>A0A803R957_CANSA</name>
<dbReference type="EMBL" id="UZAU01000768">
    <property type="status" value="NOT_ANNOTATED_CDS"/>
    <property type="molecule type" value="Genomic_DNA"/>
</dbReference>
<evidence type="ECO:0000313" key="1">
    <source>
        <dbReference type="EnsemblPlants" id="cds.novel_model_6589_5bd9a17a"/>
    </source>
</evidence>
<organism evidence="1 2">
    <name type="scientific">Cannabis sativa</name>
    <name type="common">Hemp</name>
    <name type="synonym">Marijuana</name>
    <dbReference type="NCBI Taxonomy" id="3483"/>
    <lineage>
        <taxon>Eukaryota</taxon>
        <taxon>Viridiplantae</taxon>
        <taxon>Streptophyta</taxon>
        <taxon>Embryophyta</taxon>
        <taxon>Tracheophyta</taxon>
        <taxon>Spermatophyta</taxon>
        <taxon>Magnoliopsida</taxon>
        <taxon>eudicotyledons</taxon>
        <taxon>Gunneridae</taxon>
        <taxon>Pentapetalae</taxon>
        <taxon>rosids</taxon>
        <taxon>fabids</taxon>
        <taxon>Rosales</taxon>
        <taxon>Cannabaceae</taxon>
        <taxon>Cannabis</taxon>
    </lineage>
</organism>
<reference evidence="1" key="2">
    <citation type="submission" date="2021-03" db="UniProtKB">
        <authorList>
            <consortium name="EnsemblPlants"/>
        </authorList>
    </citation>
    <scope>IDENTIFICATION</scope>
</reference>